<dbReference type="Pfam" id="PF14520">
    <property type="entry name" value="HHH_5"/>
    <property type="match status" value="1"/>
</dbReference>
<dbReference type="EMBL" id="PEUX01000037">
    <property type="protein sequence ID" value="PIV10201.1"/>
    <property type="molecule type" value="Genomic_DNA"/>
</dbReference>
<comment type="subunit">
    <text evidence="6">Homotetramer. Forms an RuvA(8)-RuvB(12)-Holliday junction (HJ) complex. HJ DNA is sandwiched between 2 RuvA tetramers; dsDNA enters through RuvA and exits via RuvB. An RuvB hexamer assembles on each DNA strand where it exits the tetramer. Each RuvB hexamer is contacted by two RuvA subunits (via domain III) on 2 adjacent RuvB subunits; this complex drives branch migration. In the full resolvosome a probable DNA-RuvA(4)-RuvB(12)-RuvC(2) complex forms which resolves the HJ.</text>
</comment>
<keyword evidence="3 6" id="KW-0238">DNA-binding</keyword>
<evidence type="ECO:0000256" key="4">
    <source>
        <dbReference type="ARBA" id="ARBA00023172"/>
    </source>
</evidence>
<keyword evidence="4 6" id="KW-0233">DNA recombination</keyword>
<dbReference type="SUPFAM" id="SSF46929">
    <property type="entry name" value="DNA helicase RuvA subunit, C-terminal domain"/>
    <property type="match status" value="1"/>
</dbReference>
<dbReference type="Proteomes" id="UP000229894">
    <property type="component" value="Unassembled WGS sequence"/>
</dbReference>
<accession>A0A2M7BUF9</accession>
<dbReference type="InterPro" id="IPR012340">
    <property type="entry name" value="NA-bd_OB-fold"/>
</dbReference>
<keyword evidence="2 6" id="KW-0227">DNA damage</keyword>
<dbReference type="InterPro" id="IPR003583">
    <property type="entry name" value="Hlx-hairpin-Hlx_DNA-bd_motif"/>
</dbReference>
<dbReference type="SMART" id="SM00278">
    <property type="entry name" value="HhH1"/>
    <property type="match status" value="2"/>
</dbReference>
<evidence type="ECO:0000259" key="7">
    <source>
        <dbReference type="PROSITE" id="PS50030"/>
    </source>
</evidence>
<dbReference type="InterPro" id="IPR000085">
    <property type="entry name" value="RuvA"/>
</dbReference>
<dbReference type="InterPro" id="IPR013849">
    <property type="entry name" value="DNA_helicase_Holl-junc_RuvA_I"/>
</dbReference>
<dbReference type="GO" id="GO:0005524">
    <property type="term" value="F:ATP binding"/>
    <property type="evidence" value="ECO:0007669"/>
    <property type="project" value="InterPro"/>
</dbReference>
<dbReference type="Pfam" id="PF07499">
    <property type="entry name" value="RuvA_C"/>
    <property type="match status" value="1"/>
</dbReference>
<evidence type="ECO:0000256" key="5">
    <source>
        <dbReference type="ARBA" id="ARBA00023204"/>
    </source>
</evidence>
<comment type="subcellular location">
    <subcellularLocation>
        <location evidence="6">Cytoplasm</location>
    </subcellularLocation>
</comment>
<comment type="domain">
    <text evidence="6">Has three domains with a flexible linker between the domains II and III and assumes an 'L' shape. Domain III is highly mobile and contacts RuvB.</text>
</comment>
<protein>
    <recommendedName>
        <fullName evidence="6">Holliday junction branch migration complex subunit RuvA</fullName>
    </recommendedName>
</protein>
<dbReference type="InterPro" id="IPR015940">
    <property type="entry name" value="UBA"/>
</dbReference>
<dbReference type="SUPFAM" id="SSF47781">
    <property type="entry name" value="RuvA domain 2-like"/>
    <property type="match status" value="1"/>
</dbReference>
<dbReference type="Gene3D" id="2.40.50.140">
    <property type="entry name" value="Nucleic acid-binding proteins"/>
    <property type="match status" value="1"/>
</dbReference>
<evidence type="ECO:0000313" key="8">
    <source>
        <dbReference type="EMBL" id="PIV10201.1"/>
    </source>
</evidence>
<name>A0A2M7BUF9_9BACT</name>
<reference evidence="9" key="1">
    <citation type="submission" date="2017-09" db="EMBL/GenBank/DDBJ databases">
        <title>Depth-based differentiation of microbial function through sediment-hosted aquifers and enrichment of novel symbionts in the deep terrestrial subsurface.</title>
        <authorList>
            <person name="Probst A.J."/>
            <person name="Ladd B."/>
            <person name="Jarett J.K."/>
            <person name="Geller-Mcgrath D.E."/>
            <person name="Sieber C.M.K."/>
            <person name="Emerson J.B."/>
            <person name="Anantharaman K."/>
            <person name="Thomas B.C."/>
            <person name="Malmstrom R."/>
            <person name="Stieglmeier M."/>
            <person name="Klingl A."/>
            <person name="Woyke T."/>
            <person name="Ryan C.M."/>
            <person name="Banfield J.F."/>
        </authorList>
    </citation>
    <scope>NUCLEOTIDE SEQUENCE [LARGE SCALE GENOMIC DNA]</scope>
</reference>
<comment type="caution">
    <text evidence="6">Lacks conserved residue(s) required for the propagation of feature annotation.</text>
</comment>
<dbReference type="GO" id="GO:0009378">
    <property type="term" value="F:four-way junction helicase activity"/>
    <property type="evidence" value="ECO:0007669"/>
    <property type="project" value="InterPro"/>
</dbReference>
<feature type="domain" description="UBA" evidence="7">
    <location>
        <begin position="143"/>
        <end position="183"/>
    </location>
</feature>
<dbReference type="PROSITE" id="PS50030">
    <property type="entry name" value="UBA"/>
    <property type="match status" value="1"/>
</dbReference>
<comment type="similarity">
    <text evidence="6">Belongs to the RuvA family.</text>
</comment>
<sequence length="189" mass="20334">MIALLEGKIELKTSKFVILKAGGVGYKVFCGINTLGKLPSAGAGAKLFIHLYPRENILDLYGFLSFEEMEFFEMLISVSGIGPKAGLAVLSIASLKEIRASIASGRVNLLTKVSGIGKKTAERVILELGNKILVSGREVSKLVADDETVEALVSLGYQQRQAREALKQVSSKVKGTANRLKEALKILGR</sequence>
<dbReference type="GO" id="GO:0000400">
    <property type="term" value="F:four-way junction DNA binding"/>
    <property type="evidence" value="ECO:0007669"/>
    <property type="project" value="UniProtKB-UniRule"/>
</dbReference>
<dbReference type="GO" id="GO:0006310">
    <property type="term" value="P:DNA recombination"/>
    <property type="evidence" value="ECO:0007669"/>
    <property type="project" value="UniProtKB-UniRule"/>
</dbReference>
<dbReference type="InterPro" id="IPR011114">
    <property type="entry name" value="RuvA_C"/>
</dbReference>
<dbReference type="HAMAP" id="MF_00031">
    <property type="entry name" value="DNA_HJ_migration_RuvA"/>
    <property type="match status" value="1"/>
</dbReference>
<dbReference type="AlphaFoldDB" id="A0A2M7BUF9"/>
<evidence type="ECO:0000256" key="6">
    <source>
        <dbReference type="HAMAP-Rule" id="MF_00031"/>
    </source>
</evidence>
<dbReference type="InterPro" id="IPR010994">
    <property type="entry name" value="RuvA_2-like"/>
</dbReference>
<feature type="region of interest" description="Domain II" evidence="6">
    <location>
        <begin position="65"/>
        <end position="142"/>
    </location>
</feature>
<organism evidence="8 9">
    <name type="scientific">Candidatus Portnoybacteria bacterium CG03_land_8_20_14_0_80_41_10</name>
    <dbReference type="NCBI Taxonomy" id="1974808"/>
    <lineage>
        <taxon>Bacteria</taxon>
        <taxon>Candidatus Portnoyibacteriota</taxon>
    </lineage>
</organism>
<dbReference type="NCBIfam" id="TIGR00084">
    <property type="entry name" value="ruvA"/>
    <property type="match status" value="1"/>
</dbReference>
<dbReference type="InterPro" id="IPR036267">
    <property type="entry name" value="RuvA_C_sf"/>
</dbReference>
<dbReference type="Gene3D" id="1.10.150.20">
    <property type="entry name" value="5' to 3' exonuclease, C-terminal subdomain"/>
    <property type="match status" value="1"/>
</dbReference>
<proteinExistence type="inferred from homology"/>
<dbReference type="CDD" id="cd14332">
    <property type="entry name" value="UBA_RuvA_C"/>
    <property type="match status" value="1"/>
</dbReference>
<dbReference type="GO" id="GO:0005737">
    <property type="term" value="C:cytoplasm"/>
    <property type="evidence" value="ECO:0007669"/>
    <property type="project" value="UniProtKB-SubCell"/>
</dbReference>
<dbReference type="GO" id="GO:0006281">
    <property type="term" value="P:DNA repair"/>
    <property type="evidence" value="ECO:0007669"/>
    <property type="project" value="UniProtKB-UniRule"/>
</dbReference>
<dbReference type="GO" id="GO:0009379">
    <property type="term" value="C:Holliday junction helicase complex"/>
    <property type="evidence" value="ECO:0007669"/>
    <property type="project" value="InterPro"/>
</dbReference>
<keyword evidence="1 6" id="KW-0963">Cytoplasm</keyword>
<comment type="caution">
    <text evidence="8">The sequence shown here is derived from an EMBL/GenBank/DDBJ whole genome shotgun (WGS) entry which is preliminary data.</text>
</comment>
<comment type="function">
    <text evidence="6">The RuvA-RuvB-RuvC complex processes Holliday junction (HJ) DNA during genetic recombination and DNA repair, while the RuvA-RuvB complex plays an important role in the rescue of blocked DNA replication forks via replication fork reversal (RFR). RuvA specifically binds to HJ cruciform DNA, conferring on it an open structure. The RuvB hexamer acts as an ATP-dependent pump, pulling dsDNA into and through the RuvAB complex. HJ branch migration allows RuvC to scan DNA until it finds its consensus sequence, where it cleaves and resolves the cruciform DNA.</text>
</comment>
<dbReference type="Pfam" id="PF01330">
    <property type="entry name" value="RuvA_N"/>
    <property type="match status" value="1"/>
</dbReference>
<feature type="region of interest" description="Domain I" evidence="6">
    <location>
        <begin position="1"/>
        <end position="64"/>
    </location>
</feature>
<keyword evidence="5 6" id="KW-0234">DNA repair</keyword>
<gene>
    <name evidence="6 8" type="primary">ruvA</name>
    <name evidence="8" type="ORF">COS49_01785</name>
</gene>
<feature type="region of interest" description="Domain III" evidence="6">
    <location>
        <begin position="146"/>
        <end position="189"/>
    </location>
</feature>
<evidence type="ECO:0000256" key="3">
    <source>
        <dbReference type="ARBA" id="ARBA00023125"/>
    </source>
</evidence>
<evidence type="ECO:0000256" key="2">
    <source>
        <dbReference type="ARBA" id="ARBA00022763"/>
    </source>
</evidence>
<dbReference type="GO" id="GO:0048476">
    <property type="term" value="C:Holliday junction resolvase complex"/>
    <property type="evidence" value="ECO:0007669"/>
    <property type="project" value="UniProtKB-UniRule"/>
</dbReference>
<dbReference type="Gene3D" id="1.10.8.10">
    <property type="entry name" value="DNA helicase RuvA subunit, C-terminal domain"/>
    <property type="match status" value="1"/>
</dbReference>
<evidence type="ECO:0000313" key="9">
    <source>
        <dbReference type="Proteomes" id="UP000229894"/>
    </source>
</evidence>
<dbReference type="SUPFAM" id="SSF50249">
    <property type="entry name" value="Nucleic acid-binding proteins"/>
    <property type="match status" value="1"/>
</dbReference>
<evidence type="ECO:0000256" key="1">
    <source>
        <dbReference type="ARBA" id="ARBA00022490"/>
    </source>
</evidence>